<gene>
    <name evidence="1" type="ORF">LCGC14_1422960</name>
</gene>
<protein>
    <submittedName>
        <fullName evidence="1">Uncharacterized protein</fullName>
    </submittedName>
</protein>
<name>A0A0F9JQL9_9ZZZZ</name>
<dbReference type="AlphaFoldDB" id="A0A0F9JQL9"/>
<accession>A0A0F9JQL9</accession>
<evidence type="ECO:0000313" key="1">
    <source>
        <dbReference type="EMBL" id="KKM72199.1"/>
    </source>
</evidence>
<reference evidence="1" key="1">
    <citation type="journal article" date="2015" name="Nature">
        <title>Complex archaea that bridge the gap between prokaryotes and eukaryotes.</title>
        <authorList>
            <person name="Spang A."/>
            <person name="Saw J.H."/>
            <person name="Jorgensen S.L."/>
            <person name="Zaremba-Niedzwiedzka K."/>
            <person name="Martijn J."/>
            <person name="Lind A.E."/>
            <person name="van Eijk R."/>
            <person name="Schleper C."/>
            <person name="Guy L."/>
            <person name="Ettema T.J."/>
        </authorList>
    </citation>
    <scope>NUCLEOTIDE SEQUENCE</scope>
</reference>
<dbReference type="EMBL" id="LAZR01009515">
    <property type="protein sequence ID" value="KKM72199.1"/>
    <property type="molecule type" value="Genomic_DNA"/>
</dbReference>
<sequence length="67" mass="7698">MSEDLEKLFFEIIPAFPISKKWTLIARDKTGTTREVIILEDKESLLSVLDQAIPDDENTIDANFEEN</sequence>
<comment type="caution">
    <text evidence="1">The sequence shown here is derived from an EMBL/GenBank/DDBJ whole genome shotgun (WGS) entry which is preliminary data.</text>
</comment>
<proteinExistence type="predicted"/>
<organism evidence="1">
    <name type="scientific">marine sediment metagenome</name>
    <dbReference type="NCBI Taxonomy" id="412755"/>
    <lineage>
        <taxon>unclassified sequences</taxon>
        <taxon>metagenomes</taxon>
        <taxon>ecological metagenomes</taxon>
    </lineage>
</organism>